<evidence type="ECO:0000313" key="7">
    <source>
        <dbReference type="Proteomes" id="UP001589693"/>
    </source>
</evidence>
<dbReference type="InterPro" id="IPR050109">
    <property type="entry name" value="HTH-type_TetR-like_transc_reg"/>
</dbReference>
<dbReference type="RefSeq" id="WP_377857377.1">
    <property type="nucleotide sequence ID" value="NZ_JBHLZU010000020.1"/>
</dbReference>
<keyword evidence="7" id="KW-1185">Reference proteome</keyword>
<gene>
    <name evidence="6" type="ORF">ACFFQA_25855</name>
</gene>
<dbReference type="PANTHER" id="PTHR30055:SF148">
    <property type="entry name" value="TETR-FAMILY TRANSCRIPTIONAL REGULATOR"/>
    <property type="match status" value="1"/>
</dbReference>
<dbReference type="Proteomes" id="UP001589693">
    <property type="component" value="Unassembled WGS sequence"/>
</dbReference>
<sequence>MVESKPRGRPRSARAQEAIISATLAVLVETGFAGLTIEAVASRAGVGRPTIYRRWATKEDLVVDALAATVPVASTVDTGDLAADIAETVRAAINGLGGSEVGGVVVGVLAAAAANPVLASALAERYLAPRLGVVSELVARGVAAGVLRSDLSPEVMRDLLIGPLVYHWLVTGSPMSEPNTTALFTAILSTLRT</sequence>
<evidence type="ECO:0000256" key="4">
    <source>
        <dbReference type="PROSITE-ProRule" id="PRU00335"/>
    </source>
</evidence>
<dbReference type="InterPro" id="IPR001647">
    <property type="entry name" value="HTH_TetR"/>
</dbReference>
<keyword evidence="1" id="KW-0805">Transcription regulation</keyword>
<comment type="caution">
    <text evidence="6">The sequence shown here is derived from an EMBL/GenBank/DDBJ whole genome shotgun (WGS) entry which is preliminary data.</text>
</comment>
<dbReference type="PANTHER" id="PTHR30055">
    <property type="entry name" value="HTH-TYPE TRANSCRIPTIONAL REGULATOR RUTR"/>
    <property type="match status" value="1"/>
</dbReference>
<dbReference type="EMBL" id="JBHLZU010000020">
    <property type="protein sequence ID" value="MFB9907376.1"/>
    <property type="molecule type" value="Genomic_DNA"/>
</dbReference>
<dbReference type="InterPro" id="IPR036271">
    <property type="entry name" value="Tet_transcr_reg_TetR-rel_C_sf"/>
</dbReference>
<organism evidence="6 7">
    <name type="scientific">Allokutzneria oryzae</name>
    <dbReference type="NCBI Taxonomy" id="1378989"/>
    <lineage>
        <taxon>Bacteria</taxon>
        <taxon>Bacillati</taxon>
        <taxon>Actinomycetota</taxon>
        <taxon>Actinomycetes</taxon>
        <taxon>Pseudonocardiales</taxon>
        <taxon>Pseudonocardiaceae</taxon>
        <taxon>Allokutzneria</taxon>
    </lineage>
</organism>
<evidence type="ECO:0000256" key="1">
    <source>
        <dbReference type="ARBA" id="ARBA00023015"/>
    </source>
</evidence>
<dbReference type="SUPFAM" id="SSF46689">
    <property type="entry name" value="Homeodomain-like"/>
    <property type="match status" value="1"/>
</dbReference>
<dbReference type="Gene3D" id="1.10.10.60">
    <property type="entry name" value="Homeodomain-like"/>
    <property type="match status" value="1"/>
</dbReference>
<dbReference type="PROSITE" id="PS01081">
    <property type="entry name" value="HTH_TETR_1"/>
    <property type="match status" value="1"/>
</dbReference>
<evidence type="ECO:0000259" key="5">
    <source>
        <dbReference type="PROSITE" id="PS50977"/>
    </source>
</evidence>
<evidence type="ECO:0000256" key="2">
    <source>
        <dbReference type="ARBA" id="ARBA00023125"/>
    </source>
</evidence>
<dbReference type="Pfam" id="PF00440">
    <property type="entry name" value="TetR_N"/>
    <property type="match status" value="1"/>
</dbReference>
<dbReference type="PRINTS" id="PR00455">
    <property type="entry name" value="HTHTETR"/>
</dbReference>
<evidence type="ECO:0000256" key="3">
    <source>
        <dbReference type="ARBA" id="ARBA00023163"/>
    </source>
</evidence>
<dbReference type="InterPro" id="IPR011075">
    <property type="entry name" value="TetR_C"/>
</dbReference>
<dbReference type="PROSITE" id="PS50977">
    <property type="entry name" value="HTH_TETR_2"/>
    <property type="match status" value="1"/>
</dbReference>
<accession>A0ABV6A2K2</accession>
<dbReference type="SUPFAM" id="SSF48498">
    <property type="entry name" value="Tetracyclin repressor-like, C-terminal domain"/>
    <property type="match status" value="1"/>
</dbReference>
<protein>
    <submittedName>
        <fullName evidence="6">TetR/AcrR family transcriptional regulator</fullName>
    </submittedName>
</protein>
<dbReference type="Gene3D" id="1.10.357.10">
    <property type="entry name" value="Tetracycline Repressor, domain 2"/>
    <property type="match status" value="1"/>
</dbReference>
<feature type="domain" description="HTH tetR-type" evidence="5">
    <location>
        <begin position="13"/>
        <end position="73"/>
    </location>
</feature>
<dbReference type="Pfam" id="PF16859">
    <property type="entry name" value="TetR_C_11"/>
    <property type="match status" value="1"/>
</dbReference>
<reference evidence="6 7" key="1">
    <citation type="submission" date="2024-09" db="EMBL/GenBank/DDBJ databases">
        <authorList>
            <person name="Sun Q."/>
            <person name="Mori K."/>
        </authorList>
    </citation>
    <scope>NUCLEOTIDE SEQUENCE [LARGE SCALE GENOMIC DNA]</scope>
    <source>
        <strain evidence="6 7">TBRC 7907</strain>
    </source>
</reference>
<dbReference type="InterPro" id="IPR009057">
    <property type="entry name" value="Homeodomain-like_sf"/>
</dbReference>
<keyword evidence="3" id="KW-0804">Transcription</keyword>
<proteinExistence type="predicted"/>
<dbReference type="InterPro" id="IPR023772">
    <property type="entry name" value="DNA-bd_HTH_TetR-type_CS"/>
</dbReference>
<name>A0ABV6A2K2_9PSEU</name>
<evidence type="ECO:0000313" key="6">
    <source>
        <dbReference type="EMBL" id="MFB9907376.1"/>
    </source>
</evidence>
<feature type="DNA-binding region" description="H-T-H motif" evidence="4">
    <location>
        <begin position="36"/>
        <end position="55"/>
    </location>
</feature>
<keyword evidence="2 4" id="KW-0238">DNA-binding</keyword>